<evidence type="ECO:0000259" key="6">
    <source>
        <dbReference type="Pfam" id="PF03446"/>
    </source>
</evidence>
<keyword evidence="3" id="KW-0520">NAD</keyword>
<dbReference type="AlphaFoldDB" id="Q2JEV5"/>
<dbReference type="InterPro" id="IPR013328">
    <property type="entry name" value="6PGD_dom2"/>
</dbReference>
<dbReference type="GO" id="GO:0016054">
    <property type="term" value="P:organic acid catabolic process"/>
    <property type="evidence" value="ECO:0007669"/>
    <property type="project" value="UniProtKB-ARBA"/>
</dbReference>
<dbReference type="PANTHER" id="PTHR43060">
    <property type="entry name" value="3-HYDROXYISOBUTYRATE DEHYDROGENASE-LIKE 1, MITOCHONDRIAL-RELATED"/>
    <property type="match status" value="1"/>
</dbReference>
<dbReference type="SUPFAM" id="SSF48179">
    <property type="entry name" value="6-phosphogluconate dehydrogenase C-terminal domain-like"/>
    <property type="match status" value="1"/>
</dbReference>
<dbReference type="GO" id="GO:0050661">
    <property type="term" value="F:NADP binding"/>
    <property type="evidence" value="ECO:0007669"/>
    <property type="project" value="InterPro"/>
</dbReference>
<dbReference type="PIRSF" id="PIRSF000103">
    <property type="entry name" value="HIBADH"/>
    <property type="match status" value="1"/>
</dbReference>
<evidence type="ECO:0000313" key="9">
    <source>
        <dbReference type="Proteomes" id="UP000001937"/>
    </source>
</evidence>
<evidence type="ECO:0000259" key="7">
    <source>
        <dbReference type="Pfam" id="PF14833"/>
    </source>
</evidence>
<reference evidence="8 9" key="1">
    <citation type="journal article" date="2007" name="Genome Res.">
        <title>Genome characteristics of facultatively symbiotic Frankia sp. strains reflect host range and host plant biogeography.</title>
        <authorList>
            <person name="Normand P."/>
            <person name="Lapierre P."/>
            <person name="Tisa L.S."/>
            <person name="Gogarten J.P."/>
            <person name="Alloisio N."/>
            <person name="Bagnarol E."/>
            <person name="Bassi C.A."/>
            <person name="Berry A.M."/>
            <person name="Bickhart D.M."/>
            <person name="Choisne N."/>
            <person name="Couloux A."/>
            <person name="Cournoyer B."/>
            <person name="Cruveiller S."/>
            <person name="Daubin V."/>
            <person name="Demange N."/>
            <person name="Francino M.P."/>
            <person name="Goltsman E."/>
            <person name="Huang Y."/>
            <person name="Kopp O.R."/>
            <person name="Labarre L."/>
            <person name="Lapidus A."/>
            <person name="Lavire C."/>
            <person name="Marechal J."/>
            <person name="Martinez M."/>
            <person name="Mastronunzio J.E."/>
            <person name="Mullin B.C."/>
            <person name="Niemann J."/>
            <person name="Pujic P."/>
            <person name="Rawnsley T."/>
            <person name="Rouy Z."/>
            <person name="Schenowitz C."/>
            <person name="Sellstedt A."/>
            <person name="Tavares F."/>
            <person name="Tomkins J.P."/>
            <person name="Vallenet D."/>
            <person name="Valverde C."/>
            <person name="Wall L.G."/>
            <person name="Wang Y."/>
            <person name="Medigue C."/>
            <person name="Benson D.R."/>
        </authorList>
    </citation>
    <scope>NUCLEOTIDE SEQUENCE [LARGE SCALE GENOMIC DNA]</scope>
    <source>
        <strain evidence="9">DSM 45818 / CECT 9043 / CcI3</strain>
    </source>
</reference>
<keyword evidence="2" id="KW-0560">Oxidoreductase</keyword>
<dbReference type="eggNOG" id="COG2084">
    <property type="taxonomic scope" value="Bacteria"/>
</dbReference>
<evidence type="ECO:0000256" key="2">
    <source>
        <dbReference type="ARBA" id="ARBA00023002"/>
    </source>
</evidence>
<dbReference type="InterPro" id="IPR002204">
    <property type="entry name" value="3-OH-isobutyrate_DH-rel_CS"/>
</dbReference>
<dbReference type="PANTHER" id="PTHR43060:SF15">
    <property type="entry name" value="3-HYDROXYISOBUTYRATE DEHYDROGENASE-LIKE 1, MITOCHONDRIAL-RELATED"/>
    <property type="match status" value="1"/>
</dbReference>
<dbReference type="PROSITE" id="PS00895">
    <property type="entry name" value="3_HYDROXYISOBUT_DH"/>
    <property type="match status" value="1"/>
</dbReference>
<evidence type="ECO:0000313" key="8">
    <source>
        <dbReference type="EMBL" id="ABD10187.1"/>
    </source>
</evidence>
<dbReference type="Pfam" id="PF14833">
    <property type="entry name" value="NAD_binding_11"/>
    <property type="match status" value="1"/>
</dbReference>
<dbReference type="Proteomes" id="UP000001937">
    <property type="component" value="Chromosome"/>
</dbReference>
<dbReference type="InterPro" id="IPR029154">
    <property type="entry name" value="HIBADH-like_NADP-bd"/>
</dbReference>
<dbReference type="Pfam" id="PF03446">
    <property type="entry name" value="NAD_binding_2"/>
    <property type="match status" value="1"/>
</dbReference>
<dbReference type="RefSeq" id="WP_011435256.1">
    <property type="nucleotide sequence ID" value="NC_007777.1"/>
</dbReference>
<dbReference type="GO" id="GO:0051287">
    <property type="term" value="F:NAD binding"/>
    <property type="evidence" value="ECO:0007669"/>
    <property type="project" value="InterPro"/>
</dbReference>
<sequence length="302" mass="30886">MRVAFVGLGTMGFPMAGHLVRAGFSTTAFNRTAATAARWAEEHSGRIAPSPAAAATEVDVVCLCVGADDDVREVVLGADGVLGALRPGAIIVDHTTTSAELAEEIAARTAEVGVGFVDAPVSGGEAGAMAGRLSIMCGGDPETIERARPVLAAYGATITRIGPVGSGQLTKMVNQILVAGAVEGAAEAINFAIAAGLDTDLVLSAVAGGAANSWYLANRGQTMVRDEFDFGFAVDWMRKDLRICLAEAGRRGIPLPMIELAERDLAAAQADGEGGLDTTVVIRQRRRATRPGGAGGEVSPAS</sequence>
<name>Q2JEV5_FRACC</name>
<dbReference type="HOGENOM" id="CLU_035117_1_0_11"/>
<keyword evidence="9" id="KW-1185">Reference proteome</keyword>
<evidence type="ECO:0000256" key="4">
    <source>
        <dbReference type="PIRSR" id="PIRSR000103-1"/>
    </source>
</evidence>
<dbReference type="SUPFAM" id="SSF51735">
    <property type="entry name" value="NAD(P)-binding Rossmann-fold domains"/>
    <property type="match status" value="1"/>
</dbReference>
<feature type="active site" evidence="4">
    <location>
        <position position="171"/>
    </location>
</feature>
<gene>
    <name evidence="8" type="ordered locus">Francci3_0803</name>
</gene>
<feature type="domain" description="3-hydroxyisobutyrate dehydrogenase-like NAD-binding" evidence="7">
    <location>
        <begin position="165"/>
        <end position="283"/>
    </location>
</feature>
<dbReference type="GO" id="GO:0016491">
    <property type="term" value="F:oxidoreductase activity"/>
    <property type="evidence" value="ECO:0007669"/>
    <property type="project" value="UniProtKB-KW"/>
</dbReference>
<dbReference type="PhylomeDB" id="Q2JEV5"/>
<dbReference type="KEGG" id="fra:Francci3_0803"/>
<dbReference type="OrthoDB" id="3185659at2"/>
<dbReference type="InterPro" id="IPR006115">
    <property type="entry name" value="6PGDH_NADP-bd"/>
</dbReference>
<feature type="domain" description="6-phosphogluconate dehydrogenase NADP-binding" evidence="6">
    <location>
        <begin position="2"/>
        <end position="162"/>
    </location>
</feature>
<dbReference type="STRING" id="106370.Francci3_0803"/>
<dbReference type="EMBL" id="CP000249">
    <property type="protein sequence ID" value="ABD10187.1"/>
    <property type="molecule type" value="Genomic_DNA"/>
</dbReference>
<evidence type="ECO:0000256" key="5">
    <source>
        <dbReference type="SAM" id="MobiDB-lite"/>
    </source>
</evidence>
<comment type="similarity">
    <text evidence="1">Belongs to the HIBADH-related family.</text>
</comment>
<dbReference type="InterPro" id="IPR008927">
    <property type="entry name" value="6-PGluconate_DH-like_C_sf"/>
</dbReference>
<accession>Q2JEV5</accession>
<feature type="region of interest" description="Disordered" evidence="5">
    <location>
        <begin position="280"/>
        <end position="302"/>
    </location>
</feature>
<dbReference type="InterPro" id="IPR015815">
    <property type="entry name" value="HIBADH-related"/>
</dbReference>
<dbReference type="Gene3D" id="1.10.1040.10">
    <property type="entry name" value="N-(1-d-carboxylethyl)-l-norvaline Dehydrogenase, domain 2"/>
    <property type="match status" value="1"/>
</dbReference>
<proteinExistence type="inferred from homology"/>
<evidence type="ECO:0000256" key="3">
    <source>
        <dbReference type="ARBA" id="ARBA00023027"/>
    </source>
</evidence>
<organism evidence="8 9">
    <name type="scientific">Frankia casuarinae (strain DSM 45818 / CECT 9043 / HFP020203 / CcI3)</name>
    <dbReference type="NCBI Taxonomy" id="106370"/>
    <lineage>
        <taxon>Bacteria</taxon>
        <taxon>Bacillati</taxon>
        <taxon>Actinomycetota</taxon>
        <taxon>Actinomycetes</taxon>
        <taxon>Frankiales</taxon>
        <taxon>Frankiaceae</taxon>
        <taxon>Frankia</taxon>
    </lineage>
</organism>
<dbReference type="Gene3D" id="3.40.50.720">
    <property type="entry name" value="NAD(P)-binding Rossmann-like Domain"/>
    <property type="match status" value="1"/>
</dbReference>
<evidence type="ECO:0000256" key="1">
    <source>
        <dbReference type="ARBA" id="ARBA00009080"/>
    </source>
</evidence>
<protein>
    <submittedName>
        <fullName evidence="8">6-phosphogluconate dehydrogenase, NAD-binding</fullName>
    </submittedName>
</protein>
<dbReference type="InterPro" id="IPR036291">
    <property type="entry name" value="NAD(P)-bd_dom_sf"/>
</dbReference>